<dbReference type="AlphaFoldDB" id="A0A8D5ZHV7"/>
<sequence length="212" mass="22821">MKVLAAPGPVSYPVIVNNKGIELSFSKEGNADVVLDSTVSLAKRGLKLNYITVKGLMTVYPTVGRKIGVPKMLTAANVLAKALIDTKGLNAEIVGIDDMQKVLEALKKGEIDSAIIPSGIAKGVTFEELLGIPGSCGANVKQEFRDSFTSLYNEGIDMFKEDPEGFASKVVSTLGGRVSKEFVINVMKNSEFKVEELSNDNDFVSLVKKYLN</sequence>
<proteinExistence type="predicted"/>
<evidence type="ECO:0000313" key="2">
    <source>
        <dbReference type="Proteomes" id="UP000825123"/>
    </source>
</evidence>
<dbReference type="GeneID" id="66161972"/>
<dbReference type="SUPFAM" id="SSF53850">
    <property type="entry name" value="Periplasmic binding protein-like II"/>
    <property type="match status" value="1"/>
</dbReference>
<evidence type="ECO:0000313" key="1">
    <source>
        <dbReference type="EMBL" id="BCU68925.1"/>
    </source>
</evidence>
<protein>
    <recommendedName>
        <fullName evidence="3">DUF3834 domain-containing protein</fullName>
    </recommendedName>
</protein>
<evidence type="ECO:0008006" key="3">
    <source>
        <dbReference type="Google" id="ProtNLM"/>
    </source>
</evidence>
<accession>A0A8D5ZHV7</accession>
<dbReference type="KEGG" id="csty:KN1_02220"/>
<dbReference type="Proteomes" id="UP000825123">
    <property type="component" value="Chromosome"/>
</dbReference>
<name>A0A8D5ZHV7_9CREN</name>
<dbReference type="RefSeq" id="WP_221288889.1">
    <property type="nucleotide sequence ID" value="NZ_AP024597.1"/>
</dbReference>
<dbReference type="Gene3D" id="3.40.190.200">
    <property type="match status" value="1"/>
</dbReference>
<gene>
    <name evidence="1" type="ORF">KN1_02220</name>
</gene>
<organism evidence="1 2">
    <name type="scientific">Stygiolobus caldivivus</name>
    <dbReference type="NCBI Taxonomy" id="2824673"/>
    <lineage>
        <taxon>Archaea</taxon>
        <taxon>Thermoproteota</taxon>
        <taxon>Thermoprotei</taxon>
        <taxon>Sulfolobales</taxon>
        <taxon>Sulfolobaceae</taxon>
        <taxon>Stygiolobus</taxon>
    </lineage>
</organism>
<dbReference type="Pfam" id="PF12916">
    <property type="entry name" value="DUF3834"/>
    <property type="match status" value="1"/>
</dbReference>
<dbReference type="InterPro" id="IPR024533">
    <property type="entry name" value="DUF3834"/>
</dbReference>
<keyword evidence="2" id="KW-1185">Reference proteome</keyword>
<reference evidence="1 2" key="1">
    <citation type="submission" date="2021-04" db="EMBL/GenBank/DDBJ databases">
        <title>Complete genome sequence of Stygiolobus sp. KN-1.</title>
        <authorList>
            <person name="Nakamura K."/>
            <person name="Sakai H."/>
            <person name="Kurosawa N."/>
        </authorList>
    </citation>
    <scope>NUCLEOTIDE SEQUENCE [LARGE SCALE GENOMIC DNA]</scope>
    <source>
        <strain evidence="1 2">KN-1</strain>
    </source>
</reference>
<dbReference type="EMBL" id="AP024597">
    <property type="protein sequence ID" value="BCU68925.1"/>
    <property type="molecule type" value="Genomic_DNA"/>
</dbReference>